<dbReference type="AlphaFoldDB" id="A0A4R7CVJ2"/>
<evidence type="ECO:0000313" key="1">
    <source>
        <dbReference type="EMBL" id="TDS11842.1"/>
    </source>
</evidence>
<proteinExistence type="predicted"/>
<reference evidence="1 2" key="1">
    <citation type="submission" date="2019-03" db="EMBL/GenBank/DDBJ databases">
        <title>Genomic Encyclopedia of Type Strains, Phase III (KMG-III): the genomes of soil and plant-associated and newly described type strains.</title>
        <authorList>
            <person name="Whitman W."/>
        </authorList>
    </citation>
    <scope>NUCLEOTIDE SEQUENCE [LARGE SCALE GENOMIC DNA]</scope>
    <source>
        <strain evidence="1 2">CGMCC 1.12801</strain>
    </source>
</reference>
<dbReference type="EMBL" id="SNZV01000007">
    <property type="protein sequence ID" value="TDS11842.1"/>
    <property type="molecule type" value="Genomic_DNA"/>
</dbReference>
<protein>
    <submittedName>
        <fullName evidence="1">Uncharacterized protein</fullName>
    </submittedName>
</protein>
<comment type="caution">
    <text evidence="1">The sequence shown here is derived from an EMBL/GenBank/DDBJ whole genome shotgun (WGS) entry which is preliminary data.</text>
</comment>
<accession>A0A4R7CVJ2</accession>
<dbReference type="Proteomes" id="UP000294752">
    <property type="component" value="Unassembled WGS sequence"/>
</dbReference>
<evidence type="ECO:0000313" key="2">
    <source>
        <dbReference type="Proteomes" id="UP000294752"/>
    </source>
</evidence>
<sequence>MPRQGKYFCRAKVFKTRRLKPLQGGFVLWPMITYCKAFDATFWLIEGVQLKVESEKSKVISLKIRLCEVGRGKDVFYKSKIAAPSCLRLAMTPTLSHAISHYSLLHTKYYNLPTIIYSHYALRITHYLLSHHQFANAFRKISIYRDIAGVVYIAIANFHRRLDF</sequence>
<gene>
    <name evidence="1" type="ORF">B0I21_107192</name>
</gene>
<organism evidence="1 2">
    <name type="scientific">Sphingobacterium paludis</name>
    <dbReference type="NCBI Taxonomy" id="1476465"/>
    <lineage>
        <taxon>Bacteria</taxon>
        <taxon>Pseudomonadati</taxon>
        <taxon>Bacteroidota</taxon>
        <taxon>Sphingobacteriia</taxon>
        <taxon>Sphingobacteriales</taxon>
        <taxon>Sphingobacteriaceae</taxon>
        <taxon>Sphingobacterium</taxon>
    </lineage>
</organism>
<name>A0A4R7CVJ2_9SPHI</name>
<keyword evidence="2" id="KW-1185">Reference proteome</keyword>